<dbReference type="AlphaFoldDB" id="A0A239D3C6"/>
<evidence type="ECO:0000313" key="3">
    <source>
        <dbReference type="Proteomes" id="UP000198420"/>
    </source>
</evidence>
<protein>
    <recommendedName>
        <fullName evidence="4">Glyoxalase-like domain-containing protein</fullName>
    </recommendedName>
</protein>
<dbReference type="Proteomes" id="UP000198420">
    <property type="component" value="Unassembled WGS sequence"/>
</dbReference>
<organism evidence="2 3">
    <name type="scientific">Actinomadura mexicana</name>
    <dbReference type="NCBI Taxonomy" id="134959"/>
    <lineage>
        <taxon>Bacteria</taxon>
        <taxon>Bacillati</taxon>
        <taxon>Actinomycetota</taxon>
        <taxon>Actinomycetes</taxon>
        <taxon>Streptosporangiales</taxon>
        <taxon>Thermomonosporaceae</taxon>
        <taxon>Actinomadura</taxon>
    </lineage>
</organism>
<gene>
    <name evidence="2" type="ORF">SAMN06265355_113253</name>
</gene>
<proteinExistence type="predicted"/>
<evidence type="ECO:0008006" key="4">
    <source>
        <dbReference type="Google" id="ProtNLM"/>
    </source>
</evidence>
<name>A0A239D3C6_9ACTN</name>
<keyword evidence="3" id="KW-1185">Reference proteome</keyword>
<feature type="compositionally biased region" description="Polar residues" evidence="1">
    <location>
        <begin position="55"/>
        <end position="65"/>
    </location>
</feature>
<reference evidence="3" key="1">
    <citation type="submission" date="2017-06" db="EMBL/GenBank/DDBJ databases">
        <authorList>
            <person name="Varghese N."/>
            <person name="Submissions S."/>
        </authorList>
    </citation>
    <scope>NUCLEOTIDE SEQUENCE [LARGE SCALE GENOMIC DNA]</scope>
    <source>
        <strain evidence="3">DSM 44485</strain>
    </source>
</reference>
<dbReference type="Gene3D" id="3.10.180.10">
    <property type="entry name" value="2,3-Dihydroxybiphenyl 1,2-Dioxygenase, domain 1"/>
    <property type="match status" value="1"/>
</dbReference>
<feature type="region of interest" description="Disordered" evidence="1">
    <location>
        <begin position="39"/>
        <end position="65"/>
    </location>
</feature>
<sequence>MATRLVQIAVKAHDDSALGRFWAEALGWSISSEGPGVTNLQPEGFTYPAPPPSAWTFSPSRTARR</sequence>
<dbReference type="EMBL" id="FZNP01000013">
    <property type="protein sequence ID" value="SNS26642.1"/>
    <property type="molecule type" value="Genomic_DNA"/>
</dbReference>
<evidence type="ECO:0000313" key="2">
    <source>
        <dbReference type="EMBL" id="SNS26642.1"/>
    </source>
</evidence>
<dbReference type="InterPro" id="IPR029068">
    <property type="entry name" value="Glyas_Bleomycin-R_OHBP_Dase"/>
</dbReference>
<evidence type="ECO:0000256" key="1">
    <source>
        <dbReference type="SAM" id="MobiDB-lite"/>
    </source>
</evidence>
<accession>A0A239D3C6</accession>